<keyword evidence="1" id="KW-0812">Transmembrane</keyword>
<gene>
    <name evidence="2" type="ORF">VB264_06150</name>
</gene>
<reference evidence="2 3" key="1">
    <citation type="submission" date="2023-12" db="EMBL/GenBank/DDBJ databases">
        <title>Novel species of the genus Arcicella isolated from rivers.</title>
        <authorList>
            <person name="Lu H."/>
        </authorList>
    </citation>
    <scope>NUCLEOTIDE SEQUENCE [LARGE SCALE GENOMIC DNA]</scope>
    <source>
        <strain evidence="2 3">LMG 21963</strain>
    </source>
</reference>
<organism evidence="2 3">
    <name type="scientific">Arcicella aquatica</name>
    <dbReference type="NCBI Taxonomy" id="217141"/>
    <lineage>
        <taxon>Bacteria</taxon>
        <taxon>Pseudomonadati</taxon>
        <taxon>Bacteroidota</taxon>
        <taxon>Cytophagia</taxon>
        <taxon>Cytophagales</taxon>
        <taxon>Flectobacillaceae</taxon>
        <taxon>Arcicella</taxon>
    </lineage>
</organism>
<sequence>MKNIEEEIFKTLESIDKIQPVPSNPFLYAKIKNRINQRPLPIIMPWMSYAKLAVCMLIVGFNMVTISKIYLNNSQPTMTKEELGNYLGISGIQNVYEP</sequence>
<evidence type="ECO:0000313" key="2">
    <source>
        <dbReference type="EMBL" id="MEA5257356.1"/>
    </source>
</evidence>
<keyword evidence="3" id="KW-1185">Reference proteome</keyword>
<name>A0ABU5QJV6_9BACT</name>
<evidence type="ECO:0000313" key="3">
    <source>
        <dbReference type="Proteomes" id="UP001304671"/>
    </source>
</evidence>
<dbReference type="EMBL" id="JAYFUL010000007">
    <property type="protein sequence ID" value="MEA5257356.1"/>
    <property type="molecule type" value="Genomic_DNA"/>
</dbReference>
<keyword evidence="1" id="KW-1133">Transmembrane helix</keyword>
<accession>A0ABU5QJV6</accession>
<feature type="transmembrane region" description="Helical" evidence="1">
    <location>
        <begin position="49"/>
        <end position="71"/>
    </location>
</feature>
<evidence type="ECO:0000256" key="1">
    <source>
        <dbReference type="SAM" id="Phobius"/>
    </source>
</evidence>
<keyword evidence="1" id="KW-0472">Membrane</keyword>
<comment type="caution">
    <text evidence="2">The sequence shown here is derived from an EMBL/GenBank/DDBJ whole genome shotgun (WGS) entry which is preliminary data.</text>
</comment>
<proteinExistence type="predicted"/>
<protein>
    <submittedName>
        <fullName evidence="2">Uncharacterized protein</fullName>
    </submittedName>
</protein>
<dbReference type="Proteomes" id="UP001304671">
    <property type="component" value="Unassembled WGS sequence"/>
</dbReference>
<dbReference type="RefSeq" id="WP_323247677.1">
    <property type="nucleotide sequence ID" value="NZ_JAYFUL010000007.1"/>
</dbReference>